<dbReference type="Gene3D" id="1.20.120.350">
    <property type="entry name" value="Voltage-gated potassium channels. Chain C"/>
    <property type="match status" value="1"/>
</dbReference>
<feature type="transmembrane region" description="Helical" evidence="7">
    <location>
        <begin position="101"/>
        <end position="122"/>
    </location>
</feature>
<organism evidence="9 10">
    <name type="scientific">Symbiodinium natans</name>
    <dbReference type="NCBI Taxonomy" id="878477"/>
    <lineage>
        <taxon>Eukaryota</taxon>
        <taxon>Sar</taxon>
        <taxon>Alveolata</taxon>
        <taxon>Dinophyceae</taxon>
        <taxon>Suessiales</taxon>
        <taxon>Symbiodiniaceae</taxon>
        <taxon>Symbiodinium</taxon>
    </lineage>
</organism>
<dbReference type="EMBL" id="CAJNDS010002207">
    <property type="protein sequence ID" value="CAE7372853.1"/>
    <property type="molecule type" value="Genomic_DNA"/>
</dbReference>
<dbReference type="SUPFAM" id="SSF47473">
    <property type="entry name" value="EF-hand"/>
    <property type="match status" value="1"/>
</dbReference>
<dbReference type="InterPro" id="IPR018247">
    <property type="entry name" value="EF_Hand_1_Ca_BS"/>
</dbReference>
<feature type="transmembrane region" description="Helical" evidence="7">
    <location>
        <begin position="204"/>
        <end position="224"/>
    </location>
</feature>
<feature type="transmembrane region" description="Helical" evidence="7">
    <location>
        <begin position="71"/>
        <end position="89"/>
    </location>
</feature>
<evidence type="ECO:0000256" key="1">
    <source>
        <dbReference type="ARBA" id="ARBA00004141"/>
    </source>
</evidence>
<comment type="subcellular location">
    <subcellularLocation>
        <location evidence="1">Membrane</location>
        <topology evidence="1">Multi-pass membrane protein</topology>
    </subcellularLocation>
</comment>
<evidence type="ECO:0000313" key="10">
    <source>
        <dbReference type="Proteomes" id="UP000604046"/>
    </source>
</evidence>
<dbReference type="GO" id="GO:0001518">
    <property type="term" value="C:voltage-gated sodium channel complex"/>
    <property type="evidence" value="ECO:0007669"/>
    <property type="project" value="TreeGrafter"/>
</dbReference>
<dbReference type="InterPro" id="IPR002048">
    <property type="entry name" value="EF_hand_dom"/>
</dbReference>
<dbReference type="AlphaFoldDB" id="A0A812QH89"/>
<reference evidence="9" key="1">
    <citation type="submission" date="2021-02" db="EMBL/GenBank/DDBJ databases">
        <authorList>
            <person name="Dougan E. K."/>
            <person name="Rhodes N."/>
            <person name="Thang M."/>
            <person name="Chan C."/>
        </authorList>
    </citation>
    <scope>NUCLEOTIDE SEQUENCE</scope>
</reference>
<dbReference type="Pfam" id="PF00520">
    <property type="entry name" value="Ion_trans"/>
    <property type="match status" value="1"/>
</dbReference>
<dbReference type="PANTHER" id="PTHR10037">
    <property type="entry name" value="VOLTAGE-GATED CATION CHANNEL CALCIUM AND SODIUM"/>
    <property type="match status" value="1"/>
</dbReference>
<dbReference type="OrthoDB" id="438899at2759"/>
<evidence type="ECO:0000256" key="7">
    <source>
        <dbReference type="SAM" id="Phobius"/>
    </source>
</evidence>
<sequence length="555" mass="63716">MCRLCSRRSTEPPDDESDGDERMEKTLHKARSNLSNSEDKHVDEKEWKEALATAGLESKSEEKVYWVEHHAFESFFAVIILLNVIAIGLEIDMKESTPDVVWVVVGNVFCVTWIVEAFVKIWEMRRRYFKDCLNYIDMILVVLTVADVWILPYVTDVESNLVVFRMLRLMRLLRLVKLVQVLRRFRNLWLLVQGFAESVTTLNWVFLMLCLIMYTFAVCLRLAVDCKGVFADWSDCEAFFGTIPRTMYTLVQVVTLESWNMTVGRPLVDRQPLLFPVLLLYIFLTTFGLLNIIVGVIVENTLNIASSDQDLQDRRMQRQLLQELEFLKQVFESADADGSGTLEREEFVEICQQKEVKNALLRMEVPAEQPEELFDILDEEGVGHINFVKFHESVKKVRGVPTNFDMKNMMVSVSDILRRQARLQAQHDRTKQIVLAIFNNSIGAEHQLLTKSSSFDNLEVHGFSVPKRAVLVEEDGAKSKQGHCTENKATTLRHSYSLQTESLEVDEGFAPPDSGMESSDQELENDFRRSSTNTLEDITWKDPAQPEAPAGHPPY</sequence>
<evidence type="ECO:0000256" key="6">
    <source>
        <dbReference type="SAM" id="MobiDB-lite"/>
    </source>
</evidence>
<dbReference type="GO" id="GO:0008332">
    <property type="term" value="F:low voltage-gated calcium channel activity"/>
    <property type="evidence" value="ECO:0007669"/>
    <property type="project" value="TreeGrafter"/>
</dbReference>
<feature type="region of interest" description="Disordered" evidence="6">
    <location>
        <begin position="506"/>
        <end position="555"/>
    </location>
</feature>
<name>A0A812QH89_9DINO</name>
<gene>
    <name evidence="9" type="primary">Catsper1</name>
    <name evidence="9" type="ORF">SNAT2548_LOCUS20367</name>
</gene>
<dbReference type="InterPro" id="IPR011992">
    <property type="entry name" value="EF-hand-dom_pair"/>
</dbReference>
<evidence type="ECO:0000313" key="9">
    <source>
        <dbReference type="EMBL" id="CAE7372853.1"/>
    </source>
</evidence>
<dbReference type="GO" id="GO:0070509">
    <property type="term" value="P:calcium ion import"/>
    <property type="evidence" value="ECO:0007669"/>
    <property type="project" value="TreeGrafter"/>
</dbReference>
<dbReference type="Gene3D" id="1.10.287.70">
    <property type="match status" value="1"/>
</dbReference>
<comment type="caution">
    <text evidence="9">The sequence shown here is derived from an EMBL/GenBank/DDBJ whole genome shotgun (WGS) entry which is preliminary data.</text>
</comment>
<dbReference type="SMART" id="SM00054">
    <property type="entry name" value="EFh"/>
    <property type="match status" value="1"/>
</dbReference>
<dbReference type="Pfam" id="PF13499">
    <property type="entry name" value="EF-hand_7"/>
    <property type="match status" value="1"/>
</dbReference>
<dbReference type="GO" id="GO:0086010">
    <property type="term" value="P:membrane depolarization during action potential"/>
    <property type="evidence" value="ECO:0007669"/>
    <property type="project" value="TreeGrafter"/>
</dbReference>
<feature type="region of interest" description="Disordered" evidence="6">
    <location>
        <begin position="1"/>
        <end position="42"/>
    </location>
</feature>
<keyword evidence="3" id="KW-0106">Calcium</keyword>
<evidence type="ECO:0000256" key="2">
    <source>
        <dbReference type="ARBA" id="ARBA00022692"/>
    </source>
</evidence>
<dbReference type="PROSITE" id="PS50222">
    <property type="entry name" value="EF_HAND_2"/>
    <property type="match status" value="1"/>
</dbReference>
<evidence type="ECO:0000259" key="8">
    <source>
        <dbReference type="PROSITE" id="PS50222"/>
    </source>
</evidence>
<keyword evidence="4 7" id="KW-1133">Transmembrane helix</keyword>
<dbReference type="SUPFAM" id="SSF81324">
    <property type="entry name" value="Voltage-gated potassium channels"/>
    <property type="match status" value="1"/>
</dbReference>
<feature type="transmembrane region" description="Helical" evidence="7">
    <location>
        <begin position="134"/>
        <end position="154"/>
    </location>
</feature>
<dbReference type="PANTHER" id="PTHR10037:SF230">
    <property type="entry name" value="CA[2+]-CHANNEL PROTEIN ALPHA[[1]] SUBUNIT T, ISOFORM F"/>
    <property type="match status" value="1"/>
</dbReference>
<feature type="transmembrane region" description="Helical" evidence="7">
    <location>
        <begin position="273"/>
        <end position="298"/>
    </location>
</feature>
<dbReference type="Gene3D" id="1.10.238.10">
    <property type="entry name" value="EF-hand"/>
    <property type="match status" value="1"/>
</dbReference>
<dbReference type="InterPro" id="IPR027359">
    <property type="entry name" value="Volt_channel_dom_sf"/>
</dbReference>
<accession>A0A812QH89</accession>
<keyword evidence="10" id="KW-1185">Reference proteome</keyword>
<evidence type="ECO:0000256" key="4">
    <source>
        <dbReference type="ARBA" id="ARBA00022989"/>
    </source>
</evidence>
<dbReference type="GO" id="GO:0005509">
    <property type="term" value="F:calcium ion binding"/>
    <property type="evidence" value="ECO:0007669"/>
    <property type="project" value="InterPro"/>
</dbReference>
<feature type="domain" description="EF-hand" evidence="8">
    <location>
        <begin position="322"/>
        <end position="357"/>
    </location>
</feature>
<evidence type="ECO:0000256" key="3">
    <source>
        <dbReference type="ARBA" id="ARBA00022837"/>
    </source>
</evidence>
<dbReference type="PROSITE" id="PS00018">
    <property type="entry name" value="EF_HAND_1"/>
    <property type="match status" value="1"/>
</dbReference>
<dbReference type="InterPro" id="IPR005821">
    <property type="entry name" value="Ion_trans_dom"/>
</dbReference>
<keyword evidence="2 7" id="KW-0812">Transmembrane</keyword>
<keyword evidence="5 7" id="KW-0472">Membrane</keyword>
<protein>
    <submittedName>
        <fullName evidence="9">Catsper1 protein</fullName>
    </submittedName>
</protein>
<dbReference type="GO" id="GO:0005248">
    <property type="term" value="F:voltage-gated sodium channel activity"/>
    <property type="evidence" value="ECO:0007669"/>
    <property type="project" value="TreeGrafter"/>
</dbReference>
<proteinExistence type="predicted"/>
<dbReference type="Proteomes" id="UP000604046">
    <property type="component" value="Unassembled WGS sequence"/>
</dbReference>
<evidence type="ECO:0000256" key="5">
    <source>
        <dbReference type="ARBA" id="ARBA00023136"/>
    </source>
</evidence>
<dbReference type="InterPro" id="IPR043203">
    <property type="entry name" value="VGCC_Ca_Na"/>
</dbReference>